<dbReference type="EMBL" id="LXQA010274074">
    <property type="protein sequence ID" value="MCI39959.1"/>
    <property type="molecule type" value="Genomic_DNA"/>
</dbReference>
<accession>A0A392RUA8</accession>
<evidence type="ECO:0000256" key="1">
    <source>
        <dbReference type="SAM" id="MobiDB-lite"/>
    </source>
</evidence>
<feature type="region of interest" description="Disordered" evidence="1">
    <location>
        <begin position="54"/>
        <end position="89"/>
    </location>
</feature>
<keyword evidence="3" id="KW-1185">Reference proteome</keyword>
<protein>
    <submittedName>
        <fullName evidence="2">Uncharacterized protein</fullName>
    </submittedName>
</protein>
<evidence type="ECO:0000313" key="3">
    <source>
        <dbReference type="Proteomes" id="UP000265520"/>
    </source>
</evidence>
<sequence length="89" mass="9750">AETPGKDYPKGFNHRVHHNNGRNGGEVVRSVSRHSSHHRRRIYILKGRGLATRDGREGGGWWPAGEGDEGKGGGGCKQNPSREEACLSY</sequence>
<name>A0A392RUA8_9FABA</name>
<comment type="caution">
    <text evidence="2">The sequence shown here is derived from an EMBL/GenBank/DDBJ whole genome shotgun (WGS) entry which is preliminary data.</text>
</comment>
<feature type="non-terminal residue" evidence="2">
    <location>
        <position position="1"/>
    </location>
</feature>
<dbReference type="AlphaFoldDB" id="A0A392RUA8"/>
<reference evidence="2 3" key="1">
    <citation type="journal article" date="2018" name="Front. Plant Sci.">
        <title>Red Clover (Trifolium pratense) and Zigzag Clover (T. medium) - A Picture of Genomic Similarities and Differences.</title>
        <authorList>
            <person name="Dluhosova J."/>
            <person name="Istvanek J."/>
            <person name="Nedelnik J."/>
            <person name="Repkova J."/>
        </authorList>
    </citation>
    <scope>NUCLEOTIDE SEQUENCE [LARGE SCALE GENOMIC DNA]</scope>
    <source>
        <strain evidence="3">cv. 10/8</strain>
        <tissue evidence="2">Leaf</tissue>
    </source>
</reference>
<organism evidence="2 3">
    <name type="scientific">Trifolium medium</name>
    <dbReference type="NCBI Taxonomy" id="97028"/>
    <lineage>
        <taxon>Eukaryota</taxon>
        <taxon>Viridiplantae</taxon>
        <taxon>Streptophyta</taxon>
        <taxon>Embryophyta</taxon>
        <taxon>Tracheophyta</taxon>
        <taxon>Spermatophyta</taxon>
        <taxon>Magnoliopsida</taxon>
        <taxon>eudicotyledons</taxon>
        <taxon>Gunneridae</taxon>
        <taxon>Pentapetalae</taxon>
        <taxon>rosids</taxon>
        <taxon>fabids</taxon>
        <taxon>Fabales</taxon>
        <taxon>Fabaceae</taxon>
        <taxon>Papilionoideae</taxon>
        <taxon>50 kb inversion clade</taxon>
        <taxon>NPAAA clade</taxon>
        <taxon>Hologalegina</taxon>
        <taxon>IRL clade</taxon>
        <taxon>Trifolieae</taxon>
        <taxon>Trifolium</taxon>
    </lineage>
</organism>
<evidence type="ECO:0000313" key="2">
    <source>
        <dbReference type="EMBL" id="MCI39959.1"/>
    </source>
</evidence>
<feature type="compositionally biased region" description="Basic and acidic residues" evidence="1">
    <location>
        <begin position="80"/>
        <end position="89"/>
    </location>
</feature>
<feature type="region of interest" description="Disordered" evidence="1">
    <location>
        <begin position="1"/>
        <end position="39"/>
    </location>
</feature>
<proteinExistence type="predicted"/>
<dbReference type="Proteomes" id="UP000265520">
    <property type="component" value="Unassembled WGS sequence"/>
</dbReference>